<reference evidence="13" key="1">
    <citation type="submission" date="2016-02" db="EMBL/GenBank/DDBJ databases">
        <authorList>
            <person name="Wibberg D."/>
        </authorList>
    </citation>
    <scope>NUCLEOTIDE SEQUENCE [LARGE SCALE GENOMIC DNA]</scope>
</reference>
<dbReference type="GO" id="GO:0008270">
    <property type="term" value="F:zinc ion binding"/>
    <property type="evidence" value="ECO:0007669"/>
    <property type="project" value="TreeGrafter"/>
</dbReference>
<evidence type="ECO:0000256" key="5">
    <source>
        <dbReference type="ARBA" id="ARBA00022723"/>
    </source>
</evidence>
<evidence type="ECO:0000313" key="12">
    <source>
        <dbReference type="EMBL" id="SBW28787.1"/>
    </source>
</evidence>
<evidence type="ECO:0000313" key="13">
    <source>
        <dbReference type="Proteomes" id="UP000199013"/>
    </source>
</evidence>
<keyword evidence="5 11" id="KW-0479">Metal-binding</keyword>
<protein>
    <submittedName>
        <fullName evidence="12">Fur family ferric uptake regulator</fullName>
    </submittedName>
</protein>
<evidence type="ECO:0000256" key="7">
    <source>
        <dbReference type="ARBA" id="ARBA00023004"/>
    </source>
</evidence>
<comment type="subcellular location">
    <subcellularLocation>
        <location evidence="1">Cytoplasm</location>
    </subcellularLocation>
</comment>
<keyword evidence="6 11" id="KW-0862">Zinc</keyword>
<sequence length="146" mass="15451">MDVWRTVELSARLRTAGLRATGPRLAVLDALGRLGGHRRADEVHDHLANNGYDLARTSVYNVLRDLTAAGLALLADVGPGVTLYEAGSALHHHFVCRSCGSVQDVACAVGAHPCLHPDAATHPGIGTLDETQIIFRGLCSRCSPPP</sequence>
<keyword evidence="7" id="KW-0408">Iron</keyword>
<dbReference type="Gene3D" id="1.10.10.10">
    <property type="entry name" value="Winged helix-like DNA-binding domain superfamily/Winged helix DNA-binding domain"/>
    <property type="match status" value="1"/>
</dbReference>
<dbReference type="GO" id="GO:0003700">
    <property type="term" value="F:DNA-binding transcription factor activity"/>
    <property type="evidence" value="ECO:0007669"/>
    <property type="project" value="InterPro"/>
</dbReference>
<evidence type="ECO:0000256" key="2">
    <source>
        <dbReference type="ARBA" id="ARBA00007957"/>
    </source>
</evidence>
<keyword evidence="8" id="KW-0805">Transcription regulation</keyword>
<dbReference type="Pfam" id="PF01475">
    <property type="entry name" value="FUR"/>
    <property type="match status" value="1"/>
</dbReference>
<dbReference type="InterPro" id="IPR002481">
    <property type="entry name" value="FUR"/>
</dbReference>
<dbReference type="GO" id="GO:0005737">
    <property type="term" value="C:cytoplasm"/>
    <property type="evidence" value="ECO:0007669"/>
    <property type="project" value="UniProtKB-SubCell"/>
</dbReference>
<keyword evidence="10" id="KW-0804">Transcription</keyword>
<organism evidence="12 13">
    <name type="scientific">Candidatus Protofrankia californiensis</name>
    <dbReference type="NCBI Taxonomy" id="1839754"/>
    <lineage>
        <taxon>Bacteria</taxon>
        <taxon>Bacillati</taxon>
        <taxon>Actinomycetota</taxon>
        <taxon>Actinomycetes</taxon>
        <taxon>Frankiales</taxon>
        <taxon>Frankiaceae</taxon>
        <taxon>Protofrankia</taxon>
    </lineage>
</organism>
<feature type="binding site" evidence="11">
    <location>
        <position position="96"/>
    </location>
    <ligand>
        <name>Zn(2+)</name>
        <dbReference type="ChEBI" id="CHEBI:29105"/>
    </ligand>
</feature>
<dbReference type="Proteomes" id="UP000199013">
    <property type="component" value="Unassembled WGS sequence"/>
</dbReference>
<feature type="binding site" evidence="11">
    <location>
        <position position="142"/>
    </location>
    <ligand>
        <name>Zn(2+)</name>
        <dbReference type="ChEBI" id="CHEBI:29105"/>
    </ligand>
</feature>
<evidence type="ECO:0000256" key="10">
    <source>
        <dbReference type="ARBA" id="ARBA00023163"/>
    </source>
</evidence>
<keyword evidence="13" id="KW-1185">Reference proteome</keyword>
<keyword evidence="9" id="KW-0238">DNA-binding</keyword>
<evidence type="ECO:0000256" key="11">
    <source>
        <dbReference type="PIRSR" id="PIRSR602481-1"/>
    </source>
</evidence>
<evidence type="ECO:0000256" key="1">
    <source>
        <dbReference type="ARBA" id="ARBA00004496"/>
    </source>
</evidence>
<gene>
    <name evidence="12" type="ORF">FDG2_5991</name>
</gene>
<comment type="cofactor">
    <cofactor evidence="11">
        <name>Zn(2+)</name>
        <dbReference type="ChEBI" id="CHEBI:29105"/>
    </cofactor>
    <text evidence="11">Binds 1 zinc ion per subunit.</text>
</comment>
<dbReference type="GO" id="GO:0000976">
    <property type="term" value="F:transcription cis-regulatory region binding"/>
    <property type="evidence" value="ECO:0007669"/>
    <property type="project" value="TreeGrafter"/>
</dbReference>
<dbReference type="PANTHER" id="PTHR33202">
    <property type="entry name" value="ZINC UPTAKE REGULATION PROTEIN"/>
    <property type="match status" value="1"/>
</dbReference>
<proteinExistence type="inferred from homology"/>
<dbReference type="SUPFAM" id="SSF46785">
    <property type="entry name" value="Winged helix' DNA-binding domain"/>
    <property type="match status" value="1"/>
</dbReference>
<dbReference type="PANTHER" id="PTHR33202:SF18">
    <property type="entry name" value="TRANSCRIPTIONAL REGULATOR FURA"/>
    <property type="match status" value="1"/>
</dbReference>
<feature type="binding site" evidence="11">
    <location>
        <position position="139"/>
    </location>
    <ligand>
        <name>Zn(2+)</name>
        <dbReference type="ChEBI" id="CHEBI:29105"/>
    </ligand>
</feature>
<evidence type="ECO:0000256" key="9">
    <source>
        <dbReference type="ARBA" id="ARBA00023125"/>
    </source>
</evidence>
<dbReference type="EMBL" id="FLUV01002470">
    <property type="protein sequence ID" value="SBW28787.1"/>
    <property type="molecule type" value="Genomic_DNA"/>
</dbReference>
<accession>A0A1C3PG25</accession>
<evidence type="ECO:0000256" key="3">
    <source>
        <dbReference type="ARBA" id="ARBA00022490"/>
    </source>
</evidence>
<dbReference type="InterPro" id="IPR043135">
    <property type="entry name" value="Fur_C"/>
</dbReference>
<keyword evidence="3" id="KW-0963">Cytoplasm</keyword>
<dbReference type="GO" id="GO:0045892">
    <property type="term" value="P:negative regulation of DNA-templated transcription"/>
    <property type="evidence" value="ECO:0007669"/>
    <property type="project" value="TreeGrafter"/>
</dbReference>
<dbReference type="GO" id="GO:1900376">
    <property type="term" value="P:regulation of secondary metabolite biosynthetic process"/>
    <property type="evidence" value="ECO:0007669"/>
    <property type="project" value="TreeGrafter"/>
</dbReference>
<comment type="similarity">
    <text evidence="2">Belongs to the Fur family.</text>
</comment>
<evidence type="ECO:0000256" key="4">
    <source>
        <dbReference type="ARBA" id="ARBA00022491"/>
    </source>
</evidence>
<name>A0A1C3PG25_9ACTN</name>
<dbReference type="Gene3D" id="3.30.1490.190">
    <property type="match status" value="1"/>
</dbReference>
<dbReference type="InterPro" id="IPR036388">
    <property type="entry name" value="WH-like_DNA-bd_sf"/>
</dbReference>
<evidence type="ECO:0000256" key="8">
    <source>
        <dbReference type="ARBA" id="ARBA00023015"/>
    </source>
</evidence>
<keyword evidence="4" id="KW-0678">Repressor</keyword>
<dbReference type="InterPro" id="IPR036390">
    <property type="entry name" value="WH_DNA-bd_sf"/>
</dbReference>
<evidence type="ECO:0000256" key="6">
    <source>
        <dbReference type="ARBA" id="ARBA00022833"/>
    </source>
</evidence>
<dbReference type="AlphaFoldDB" id="A0A1C3PG25"/>
<feature type="binding site" evidence="11">
    <location>
        <position position="99"/>
    </location>
    <ligand>
        <name>Zn(2+)</name>
        <dbReference type="ChEBI" id="CHEBI:29105"/>
    </ligand>
</feature>